<dbReference type="GO" id="GO:0005524">
    <property type="term" value="F:ATP binding"/>
    <property type="evidence" value="ECO:0007669"/>
    <property type="project" value="UniProtKB-KW"/>
</dbReference>
<dbReference type="SUPFAM" id="SSF52540">
    <property type="entry name" value="P-loop containing nucleoside triphosphate hydrolases"/>
    <property type="match status" value="1"/>
</dbReference>
<dbReference type="InterPro" id="IPR017871">
    <property type="entry name" value="ABC_transporter-like_CS"/>
</dbReference>
<dbReference type="PANTHER" id="PTHR43117:SF4">
    <property type="entry name" value="OSMOPROTECTANT IMPORT ATP-BINDING PROTEIN OSMV"/>
    <property type="match status" value="1"/>
</dbReference>
<keyword evidence="2" id="KW-0813">Transport</keyword>
<keyword evidence="3" id="KW-0547">Nucleotide-binding</keyword>
<gene>
    <name evidence="7" type="ORF">ADN00_08890</name>
</gene>
<proteinExistence type="inferred from homology"/>
<comment type="similarity">
    <text evidence="1">Belongs to the ABC transporter superfamily.</text>
</comment>
<dbReference type="PANTHER" id="PTHR43117">
    <property type="entry name" value="OSMOPROTECTANT IMPORT ATP-BINDING PROTEIN OSMV"/>
    <property type="match status" value="1"/>
</dbReference>
<dbReference type="InterPro" id="IPR003439">
    <property type="entry name" value="ABC_transporter-like_ATP-bd"/>
</dbReference>
<sequence length="338" mass="36863">MAQSGEIVFEGVSKSFTDGSIPAVNGVSFRVAAGNMVVLLGPSGCGKTTLLKMVNRLYDPTEGKIWLGGQEIHTLPVNELRRHIGYVIQQVGLFPHMTIRKNIAVVPRLLGWDDQKIDARVEELLDLIGLPTSYLSRFPRQLSGGEQQRVGLARALAADPSILLMDEPFAAVDAINRERLQGELLGLHCKLAKTILFVTHDVEEAFRLADKIIVMRAGKVVQYGTPIEIVTHPADAFVEDLVGSNNLLRRLSLVNVQSILKAREEMGIPAVLPEADAEETAVLRPEDDLRSALSLLLSSGRDTLRVENASGIPLGEVGFSDLRSMLFAAPSSKKKNCQ</sequence>
<comment type="caution">
    <text evidence="7">The sequence shown here is derived from an EMBL/GenBank/DDBJ whole genome shotgun (WGS) entry which is preliminary data.</text>
</comment>
<dbReference type="RefSeq" id="WP_075062766.1">
    <property type="nucleotide sequence ID" value="NZ_LGCL01000023.1"/>
</dbReference>
<evidence type="ECO:0000256" key="2">
    <source>
        <dbReference type="ARBA" id="ARBA00022448"/>
    </source>
</evidence>
<accession>A0A0P6XM01</accession>
<evidence type="ECO:0000256" key="5">
    <source>
        <dbReference type="ARBA" id="ARBA00066388"/>
    </source>
</evidence>
<dbReference type="OrthoDB" id="9802264at2"/>
<dbReference type="EC" id="7.6.2.9" evidence="5"/>
<evidence type="ECO:0000259" key="6">
    <source>
        <dbReference type="PROSITE" id="PS50893"/>
    </source>
</evidence>
<dbReference type="GO" id="GO:0016887">
    <property type="term" value="F:ATP hydrolysis activity"/>
    <property type="evidence" value="ECO:0007669"/>
    <property type="project" value="InterPro"/>
</dbReference>
<dbReference type="InterPro" id="IPR003593">
    <property type="entry name" value="AAA+_ATPase"/>
</dbReference>
<dbReference type="PROSITE" id="PS00211">
    <property type="entry name" value="ABC_TRANSPORTER_1"/>
    <property type="match status" value="1"/>
</dbReference>
<dbReference type="SMART" id="SM00382">
    <property type="entry name" value="AAA"/>
    <property type="match status" value="1"/>
</dbReference>
<keyword evidence="4 7" id="KW-0067">ATP-binding</keyword>
<evidence type="ECO:0000313" key="7">
    <source>
        <dbReference type="EMBL" id="KPL77355.1"/>
    </source>
</evidence>
<organism evidence="7 8">
    <name type="scientific">Ornatilinea apprima</name>
    <dbReference type="NCBI Taxonomy" id="1134406"/>
    <lineage>
        <taxon>Bacteria</taxon>
        <taxon>Bacillati</taxon>
        <taxon>Chloroflexota</taxon>
        <taxon>Anaerolineae</taxon>
        <taxon>Anaerolineales</taxon>
        <taxon>Anaerolineaceae</taxon>
        <taxon>Ornatilinea</taxon>
    </lineage>
</organism>
<dbReference type="PROSITE" id="PS50893">
    <property type="entry name" value="ABC_TRANSPORTER_2"/>
    <property type="match status" value="1"/>
</dbReference>
<dbReference type="InterPro" id="IPR027417">
    <property type="entry name" value="P-loop_NTPase"/>
</dbReference>
<dbReference type="AlphaFoldDB" id="A0A0P6XM01"/>
<dbReference type="Gene3D" id="3.40.50.300">
    <property type="entry name" value="P-loop containing nucleotide triphosphate hydrolases"/>
    <property type="match status" value="1"/>
</dbReference>
<dbReference type="GO" id="GO:0015418">
    <property type="term" value="F:ABC-type quaternary ammonium compound transporting activity"/>
    <property type="evidence" value="ECO:0007669"/>
    <property type="project" value="UniProtKB-EC"/>
</dbReference>
<dbReference type="Pfam" id="PF00005">
    <property type="entry name" value="ABC_tran"/>
    <property type="match status" value="1"/>
</dbReference>
<evidence type="ECO:0000256" key="3">
    <source>
        <dbReference type="ARBA" id="ARBA00022741"/>
    </source>
</evidence>
<dbReference type="STRING" id="1134406.ADN00_08890"/>
<dbReference type="EMBL" id="LGCL01000023">
    <property type="protein sequence ID" value="KPL77355.1"/>
    <property type="molecule type" value="Genomic_DNA"/>
</dbReference>
<feature type="domain" description="ABC transporter" evidence="6">
    <location>
        <begin position="7"/>
        <end position="242"/>
    </location>
</feature>
<reference evidence="7 8" key="1">
    <citation type="submission" date="2015-07" db="EMBL/GenBank/DDBJ databases">
        <title>Genome sequence of Ornatilinea apprima DSM 23815.</title>
        <authorList>
            <person name="Hemp J."/>
            <person name="Ward L.M."/>
            <person name="Pace L.A."/>
            <person name="Fischer W.W."/>
        </authorList>
    </citation>
    <scope>NUCLEOTIDE SEQUENCE [LARGE SCALE GENOMIC DNA]</scope>
    <source>
        <strain evidence="7 8">P3M-1</strain>
    </source>
</reference>
<keyword evidence="8" id="KW-1185">Reference proteome</keyword>
<dbReference type="PATRIC" id="fig|1134406.4.peg.4011"/>
<dbReference type="FunFam" id="3.40.50.300:FF:000425">
    <property type="entry name" value="Probable ABC transporter, ATP-binding subunit"/>
    <property type="match status" value="1"/>
</dbReference>
<evidence type="ECO:0000256" key="1">
    <source>
        <dbReference type="ARBA" id="ARBA00005417"/>
    </source>
</evidence>
<dbReference type="Proteomes" id="UP000050417">
    <property type="component" value="Unassembled WGS sequence"/>
</dbReference>
<name>A0A0P6XM01_9CHLR</name>
<evidence type="ECO:0000256" key="4">
    <source>
        <dbReference type="ARBA" id="ARBA00022840"/>
    </source>
</evidence>
<evidence type="ECO:0000313" key="8">
    <source>
        <dbReference type="Proteomes" id="UP000050417"/>
    </source>
</evidence>
<protein>
    <recommendedName>
        <fullName evidence="5">ABC-type quaternary amine transporter</fullName>
        <ecNumber evidence="5">7.6.2.9</ecNumber>
    </recommendedName>
</protein>